<comment type="caution">
    <text evidence="2">The sequence shown here is derived from an EMBL/GenBank/DDBJ whole genome shotgun (WGS) entry which is preliminary data.</text>
</comment>
<feature type="non-terminal residue" evidence="2">
    <location>
        <position position="200"/>
    </location>
</feature>
<evidence type="ECO:0000256" key="1">
    <source>
        <dbReference type="SAM" id="MobiDB-lite"/>
    </source>
</evidence>
<proteinExistence type="predicted"/>
<sequence length="200" mass="22846">MYRKKQGVITAVQDNLEHTYGNNFQVLEPYMLYGDRSAMENLPKMQREHMLQDLEYLQGMYPGHMKRIQEYVMAACDRLDYKNSPLYDEFPDRLMVNQVCDSVCRQILEDGVINGAELGLQNTSEQPGEETAETVEEVEEVEVYEVNSVNTQDADWRMQQVVPQTPTTWGPPSGQRPPQGPPSWGPPPGPQPPRPPQPPR</sequence>
<name>A0A3E4U4N1_9FIRM</name>
<dbReference type="AlphaFoldDB" id="A0A3E4U4N1"/>
<dbReference type="Proteomes" id="UP000261257">
    <property type="component" value="Unassembled WGS sequence"/>
</dbReference>
<gene>
    <name evidence="2" type="ORF">DXC39_19085</name>
</gene>
<evidence type="ECO:0000313" key="3">
    <source>
        <dbReference type="Proteomes" id="UP000261257"/>
    </source>
</evidence>
<accession>A0A3E4U4N1</accession>
<reference evidence="2 3" key="1">
    <citation type="submission" date="2018-08" db="EMBL/GenBank/DDBJ databases">
        <title>A genome reference for cultivated species of the human gut microbiota.</title>
        <authorList>
            <person name="Zou Y."/>
            <person name="Xue W."/>
            <person name="Luo G."/>
        </authorList>
    </citation>
    <scope>NUCLEOTIDE SEQUENCE [LARGE SCALE GENOMIC DNA]</scope>
    <source>
        <strain evidence="2 3">TF05-11AC</strain>
    </source>
</reference>
<feature type="compositionally biased region" description="Pro residues" evidence="1">
    <location>
        <begin position="174"/>
        <end position="200"/>
    </location>
</feature>
<evidence type="ECO:0000313" key="2">
    <source>
        <dbReference type="EMBL" id="RGM01775.1"/>
    </source>
</evidence>
<organism evidence="2 3">
    <name type="scientific">Hungatella hathewayi</name>
    <dbReference type="NCBI Taxonomy" id="154046"/>
    <lineage>
        <taxon>Bacteria</taxon>
        <taxon>Bacillati</taxon>
        <taxon>Bacillota</taxon>
        <taxon>Clostridia</taxon>
        <taxon>Lachnospirales</taxon>
        <taxon>Lachnospiraceae</taxon>
        <taxon>Hungatella</taxon>
    </lineage>
</organism>
<dbReference type="EMBL" id="QSSQ01000021">
    <property type="protein sequence ID" value="RGM01775.1"/>
    <property type="molecule type" value="Genomic_DNA"/>
</dbReference>
<protein>
    <submittedName>
        <fullName evidence="2">Uncharacterized protein</fullName>
    </submittedName>
</protein>
<feature type="region of interest" description="Disordered" evidence="1">
    <location>
        <begin position="149"/>
        <end position="200"/>
    </location>
</feature>